<dbReference type="RefSeq" id="WP_099034239.1">
    <property type="nucleotide sequence ID" value="NZ_BMGJ01000006.1"/>
</dbReference>
<organism evidence="1 2">
    <name type="scientific">Lacimicrobium alkaliphilum</name>
    <dbReference type="NCBI Taxonomy" id="1526571"/>
    <lineage>
        <taxon>Bacteria</taxon>
        <taxon>Pseudomonadati</taxon>
        <taxon>Pseudomonadota</taxon>
        <taxon>Gammaproteobacteria</taxon>
        <taxon>Alteromonadales</taxon>
        <taxon>Alteromonadaceae</taxon>
        <taxon>Lacimicrobium</taxon>
    </lineage>
</organism>
<accession>A0ABQ1RBR6</accession>
<sequence>MMKQHTQHRSRIPQWLLLSLSAWLCLLYVEPVNSSGLTDASKALQQDPVQNQLTWAEEEPDTDDINVSFNTDPPCFDSLWQISVAQTSHQQHYIPGYQPRAPPPQRHR</sequence>
<evidence type="ECO:0000313" key="1">
    <source>
        <dbReference type="EMBL" id="GGD63340.1"/>
    </source>
</evidence>
<dbReference type="Proteomes" id="UP000614272">
    <property type="component" value="Unassembled WGS sequence"/>
</dbReference>
<gene>
    <name evidence="1" type="ORF">GCM10011357_18290</name>
</gene>
<name>A0ABQ1RBR6_9ALTE</name>
<dbReference type="EMBL" id="BMGJ01000006">
    <property type="protein sequence ID" value="GGD63340.1"/>
    <property type="molecule type" value="Genomic_DNA"/>
</dbReference>
<keyword evidence="2" id="KW-1185">Reference proteome</keyword>
<comment type="caution">
    <text evidence="1">The sequence shown here is derived from an EMBL/GenBank/DDBJ whole genome shotgun (WGS) entry which is preliminary data.</text>
</comment>
<reference evidence="2" key="1">
    <citation type="journal article" date="2019" name="Int. J. Syst. Evol. Microbiol.">
        <title>The Global Catalogue of Microorganisms (GCM) 10K type strain sequencing project: providing services to taxonomists for standard genome sequencing and annotation.</title>
        <authorList>
            <consortium name="The Broad Institute Genomics Platform"/>
            <consortium name="The Broad Institute Genome Sequencing Center for Infectious Disease"/>
            <person name="Wu L."/>
            <person name="Ma J."/>
        </authorList>
    </citation>
    <scope>NUCLEOTIDE SEQUENCE [LARGE SCALE GENOMIC DNA]</scope>
    <source>
        <strain evidence="2">CGMCC 1.12923</strain>
    </source>
</reference>
<evidence type="ECO:0000313" key="2">
    <source>
        <dbReference type="Proteomes" id="UP000614272"/>
    </source>
</evidence>
<proteinExistence type="predicted"/>
<protein>
    <submittedName>
        <fullName evidence="1">Uncharacterized protein</fullName>
    </submittedName>
</protein>